<feature type="domain" description="UBA" evidence="2">
    <location>
        <begin position="392"/>
        <end position="438"/>
    </location>
</feature>
<feature type="region of interest" description="Disordered" evidence="1">
    <location>
        <begin position="194"/>
        <end position="329"/>
    </location>
</feature>
<keyword evidence="4" id="KW-1185">Reference proteome</keyword>
<protein>
    <recommendedName>
        <fullName evidence="2">UBA domain-containing protein</fullName>
    </recommendedName>
</protein>
<feature type="compositionally biased region" description="Low complexity" evidence="1">
    <location>
        <begin position="229"/>
        <end position="243"/>
    </location>
</feature>
<dbReference type="EMBL" id="CAAALY010254832">
    <property type="protein sequence ID" value="VEL37393.1"/>
    <property type="molecule type" value="Genomic_DNA"/>
</dbReference>
<feature type="compositionally biased region" description="Low complexity" evidence="1">
    <location>
        <begin position="271"/>
        <end position="295"/>
    </location>
</feature>
<evidence type="ECO:0000259" key="2">
    <source>
        <dbReference type="PROSITE" id="PS50030"/>
    </source>
</evidence>
<evidence type="ECO:0000313" key="3">
    <source>
        <dbReference type="EMBL" id="VEL37393.1"/>
    </source>
</evidence>
<dbReference type="InterPro" id="IPR009060">
    <property type="entry name" value="UBA-like_sf"/>
</dbReference>
<gene>
    <name evidence="3" type="ORF">PXEA_LOCUS30833</name>
</gene>
<evidence type="ECO:0000256" key="1">
    <source>
        <dbReference type="SAM" id="MobiDB-lite"/>
    </source>
</evidence>
<feature type="compositionally biased region" description="Low complexity" evidence="1">
    <location>
        <begin position="203"/>
        <end position="221"/>
    </location>
</feature>
<dbReference type="AlphaFoldDB" id="A0A3S5BS90"/>
<sequence length="442" mass="44792">MICKSNHKCQFNPAPNHVSLIVSGAGGGGSSNTLFGQHNLAGSGASGGAGNFIRGFPPTAGPGQAFSSTCGPGSGQSLPGFGHGSTGPGTGTGCGLSGVGPGQAGIRPAGPGTSNLLNLHPGQQTSHPASISRPSPSGIPPVQIPQQNITGTGAWPPAHQMPSESGHPLDDSICANLWGGSLIDNVPGPISMSYGIGRPIGKQQSLSQQQQSLPQHHGQLPMGQPRWLTSGSDASTTSYSLSATGGGSGAAYTPSGWPTTDPRKLIGSGAGPSSSTWSPSTAPGSTPTGPLGLQTPGPPMSVTSSSFDIPGGSSTCGTGTGGFSRPTSLLPGAGGISHIGVSGQFGGPPSSLQLHAMIQQHHQQQQHQHHLQQEHPPHQRPLLGSGSAVAHALQQQSVLRANLIRQLLAVGFSEEEIHNSLVENNMDMERALSKFTYFTFLN</sequence>
<proteinExistence type="predicted"/>
<feature type="compositionally biased region" description="Polar residues" evidence="1">
    <location>
        <begin position="112"/>
        <end position="127"/>
    </location>
</feature>
<dbReference type="Proteomes" id="UP000784294">
    <property type="component" value="Unassembled WGS sequence"/>
</dbReference>
<comment type="caution">
    <text evidence="3">The sequence shown here is derived from an EMBL/GenBank/DDBJ whole genome shotgun (WGS) entry which is preliminary data.</text>
</comment>
<organism evidence="3 4">
    <name type="scientific">Protopolystoma xenopodis</name>
    <dbReference type="NCBI Taxonomy" id="117903"/>
    <lineage>
        <taxon>Eukaryota</taxon>
        <taxon>Metazoa</taxon>
        <taxon>Spiralia</taxon>
        <taxon>Lophotrochozoa</taxon>
        <taxon>Platyhelminthes</taxon>
        <taxon>Monogenea</taxon>
        <taxon>Polyopisthocotylea</taxon>
        <taxon>Polystomatidea</taxon>
        <taxon>Polystomatidae</taxon>
        <taxon>Protopolystoma</taxon>
    </lineage>
</organism>
<feature type="region of interest" description="Disordered" evidence="1">
    <location>
        <begin position="358"/>
        <end position="384"/>
    </location>
</feature>
<feature type="region of interest" description="Disordered" evidence="1">
    <location>
        <begin position="81"/>
        <end position="168"/>
    </location>
</feature>
<dbReference type="SUPFAM" id="SSF46934">
    <property type="entry name" value="UBA-like"/>
    <property type="match status" value="1"/>
</dbReference>
<name>A0A3S5BS90_9PLAT</name>
<evidence type="ECO:0000313" key="4">
    <source>
        <dbReference type="Proteomes" id="UP000784294"/>
    </source>
</evidence>
<dbReference type="InterPro" id="IPR015940">
    <property type="entry name" value="UBA"/>
</dbReference>
<dbReference type="CDD" id="cd14270">
    <property type="entry name" value="UBA"/>
    <property type="match status" value="1"/>
</dbReference>
<feature type="compositionally biased region" description="Gly residues" evidence="1">
    <location>
        <begin position="81"/>
        <end position="103"/>
    </location>
</feature>
<reference evidence="3" key="1">
    <citation type="submission" date="2018-11" db="EMBL/GenBank/DDBJ databases">
        <authorList>
            <consortium name="Pathogen Informatics"/>
        </authorList>
    </citation>
    <scope>NUCLEOTIDE SEQUENCE</scope>
</reference>
<dbReference type="PROSITE" id="PS50030">
    <property type="entry name" value="UBA"/>
    <property type="match status" value="1"/>
</dbReference>
<accession>A0A3S5BS90</accession>